<evidence type="ECO:0000313" key="6">
    <source>
        <dbReference type="Proteomes" id="UP000199199"/>
    </source>
</evidence>
<feature type="coiled-coil region" evidence="4">
    <location>
        <begin position="20"/>
        <end position="54"/>
    </location>
</feature>
<dbReference type="NCBIfam" id="TIGR01280">
    <property type="entry name" value="xseB"/>
    <property type="match status" value="1"/>
</dbReference>
<keyword evidence="3" id="KW-0378">Hydrolase</keyword>
<evidence type="ECO:0000256" key="3">
    <source>
        <dbReference type="ARBA" id="ARBA00022801"/>
    </source>
</evidence>
<evidence type="ECO:0000256" key="1">
    <source>
        <dbReference type="ARBA" id="ARBA00022490"/>
    </source>
</evidence>
<dbReference type="GO" id="GO:0009318">
    <property type="term" value="C:exodeoxyribonuclease VII complex"/>
    <property type="evidence" value="ECO:0007669"/>
    <property type="project" value="InterPro"/>
</dbReference>
<keyword evidence="4" id="KW-0175">Coiled coil</keyword>
<dbReference type="OrthoDB" id="220264at2157"/>
<organism evidence="5 6">
    <name type="scientific">Halostagnicola kamekurae</name>
    <dbReference type="NCBI Taxonomy" id="619731"/>
    <lineage>
        <taxon>Archaea</taxon>
        <taxon>Methanobacteriati</taxon>
        <taxon>Methanobacteriota</taxon>
        <taxon>Stenosarchaea group</taxon>
        <taxon>Halobacteria</taxon>
        <taxon>Halobacteriales</taxon>
        <taxon>Natrialbaceae</taxon>
        <taxon>Halostagnicola</taxon>
    </lineage>
</organism>
<evidence type="ECO:0000256" key="4">
    <source>
        <dbReference type="SAM" id="Coils"/>
    </source>
</evidence>
<dbReference type="InterPro" id="IPR003761">
    <property type="entry name" value="Exonuc_VII_S"/>
</dbReference>
<accession>A0A1I6V7M1</accession>
<dbReference type="InterPro" id="IPR037004">
    <property type="entry name" value="Exonuc_VII_ssu_sf"/>
</dbReference>
<sequence>MSDTPDIPDDASISEKTERLEEIIAQLEDGEVSLERANELHTEGTRLLEDLREDLDIGDGAITEDR</sequence>
<dbReference type="AlphaFoldDB" id="A0A1I6V7M1"/>
<reference evidence="6" key="1">
    <citation type="submission" date="2016-10" db="EMBL/GenBank/DDBJ databases">
        <authorList>
            <person name="Varghese N."/>
            <person name="Submissions S."/>
        </authorList>
    </citation>
    <scope>NUCLEOTIDE SEQUENCE [LARGE SCALE GENOMIC DNA]</scope>
    <source>
        <strain evidence="6">DSM 22427</strain>
    </source>
</reference>
<protein>
    <submittedName>
        <fullName evidence="5">Exodeoxyribonuclease VII small subunit</fullName>
    </submittedName>
</protein>
<dbReference type="Pfam" id="PF02609">
    <property type="entry name" value="Exonuc_VII_S"/>
    <property type="match status" value="1"/>
</dbReference>
<dbReference type="Proteomes" id="UP000199199">
    <property type="component" value="Unassembled WGS sequence"/>
</dbReference>
<proteinExistence type="predicted"/>
<dbReference type="SUPFAM" id="SSF116842">
    <property type="entry name" value="XseB-like"/>
    <property type="match status" value="1"/>
</dbReference>
<keyword evidence="6" id="KW-1185">Reference proteome</keyword>
<dbReference type="RefSeq" id="WP_092907889.1">
    <property type="nucleotide sequence ID" value="NZ_FOZS01000012.1"/>
</dbReference>
<evidence type="ECO:0000256" key="2">
    <source>
        <dbReference type="ARBA" id="ARBA00022722"/>
    </source>
</evidence>
<keyword evidence="1" id="KW-0963">Cytoplasm</keyword>
<dbReference type="Gene3D" id="1.10.287.1040">
    <property type="entry name" value="Exonuclease VII, small subunit"/>
    <property type="match status" value="1"/>
</dbReference>
<dbReference type="EMBL" id="FOZS01000012">
    <property type="protein sequence ID" value="SFT09615.1"/>
    <property type="molecule type" value="Genomic_DNA"/>
</dbReference>
<evidence type="ECO:0000313" key="5">
    <source>
        <dbReference type="EMBL" id="SFT09615.1"/>
    </source>
</evidence>
<keyword evidence="2" id="KW-0540">Nuclease</keyword>
<dbReference type="GO" id="GO:0006308">
    <property type="term" value="P:DNA catabolic process"/>
    <property type="evidence" value="ECO:0007669"/>
    <property type="project" value="InterPro"/>
</dbReference>
<dbReference type="GO" id="GO:0008855">
    <property type="term" value="F:exodeoxyribonuclease VII activity"/>
    <property type="evidence" value="ECO:0007669"/>
    <property type="project" value="InterPro"/>
</dbReference>
<gene>
    <name evidence="5" type="ORF">SAMN04488556_0102</name>
</gene>
<name>A0A1I6V7M1_9EURY</name>